<dbReference type="RefSeq" id="WP_271428536.1">
    <property type="nucleotide sequence ID" value="NZ_JAQIPB010000006.1"/>
</dbReference>
<feature type="region of interest" description="Disordered" evidence="1">
    <location>
        <begin position="1"/>
        <end position="59"/>
    </location>
</feature>
<evidence type="ECO:0000313" key="2">
    <source>
        <dbReference type="EMBL" id="MDA7417295.1"/>
    </source>
</evidence>
<evidence type="ECO:0000256" key="1">
    <source>
        <dbReference type="SAM" id="MobiDB-lite"/>
    </source>
</evidence>
<dbReference type="Proteomes" id="UP001212602">
    <property type="component" value="Unassembled WGS sequence"/>
</dbReference>
<keyword evidence="3" id="KW-1185">Reference proteome</keyword>
<comment type="caution">
    <text evidence="2">The sequence shown here is derived from an EMBL/GenBank/DDBJ whole genome shotgun (WGS) entry which is preliminary data.</text>
</comment>
<gene>
    <name evidence="2" type="ORF">PGB34_13070</name>
</gene>
<dbReference type="AlphaFoldDB" id="A0AAE3N804"/>
<organism evidence="2 3">
    <name type="scientific">Xenophilus arseniciresistens</name>
    <dbReference type="NCBI Taxonomy" id="1283306"/>
    <lineage>
        <taxon>Bacteria</taxon>
        <taxon>Pseudomonadati</taxon>
        <taxon>Pseudomonadota</taxon>
        <taxon>Betaproteobacteria</taxon>
        <taxon>Burkholderiales</taxon>
        <taxon>Comamonadaceae</taxon>
        <taxon>Xenophilus</taxon>
    </lineage>
</organism>
<proteinExistence type="predicted"/>
<name>A0AAE3N804_9BURK</name>
<evidence type="ECO:0000313" key="3">
    <source>
        <dbReference type="Proteomes" id="UP001212602"/>
    </source>
</evidence>
<accession>A0AAE3N804</accession>
<dbReference type="EMBL" id="JAQIPB010000006">
    <property type="protein sequence ID" value="MDA7417295.1"/>
    <property type="molecule type" value="Genomic_DNA"/>
</dbReference>
<sequence length="59" mass="6377">MSQLPASVPEVDEEQLVEQANTESEVRLAELDDEEDPRPDQPPLKAGVHTLEPGPAGKS</sequence>
<protein>
    <submittedName>
        <fullName evidence="2">Uncharacterized protein</fullName>
    </submittedName>
</protein>
<reference evidence="2" key="1">
    <citation type="submission" date="2023-01" db="EMBL/GenBank/DDBJ databases">
        <title>Xenophilus mangrovi sp. nov., isolated from soil of Mangrove nature reserve.</title>
        <authorList>
            <person name="Xu S."/>
            <person name="Liu Z."/>
            <person name="Xu Y."/>
        </authorList>
    </citation>
    <scope>NUCLEOTIDE SEQUENCE</scope>
    <source>
        <strain evidence="2">YW8</strain>
    </source>
</reference>